<accession>A0A9P1NLL2</accession>
<dbReference type="EMBL" id="HE577327">
    <property type="protein sequence ID" value="CCC97581.1"/>
    <property type="molecule type" value="Genomic_DNA"/>
</dbReference>
<name>A0A9P1NLL2_9PROT</name>
<dbReference type="KEGG" id="abs:AZOBR_80003"/>
<keyword evidence="2" id="KW-1185">Reference proteome</keyword>
<sequence>MIKEKARQVEDLTGFLDGSSGVLPPLQSYNQVPRLSGTKADFLSVQTRRKPYARGSATP</sequence>
<evidence type="ECO:0000313" key="1">
    <source>
        <dbReference type="EMBL" id="CCC97581.1"/>
    </source>
</evidence>
<organism evidence="1 2">
    <name type="scientific">Azospirillum baldaniorum</name>
    <dbReference type="NCBI Taxonomy" id="1064539"/>
    <lineage>
        <taxon>Bacteria</taxon>
        <taxon>Pseudomonadati</taxon>
        <taxon>Pseudomonadota</taxon>
        <taxon>Alphaproteobacteria</taxon>
        <taxon>Rhodospirillales</taxon>
        <taxon>Azospirillaceae</taxon>
        <taxon>Azospirillum</taxon>
    </lineage>
</organism>
<reference evidence="1 2" key="1">
    <citation type="journal article" date="2011" name="PLoS Genet.">
        <title>Azospirillum genomes reveal transition of bacteria from aquatic to terrestrial environments.</title>
        <authorList>
            <person name="Wisniewski-Dye F."/>
            <person name="Borziak K."/>
            <person name="Khalsa-Moyers G."/>
            <person name="Alexandre G."/>
            <person name="Sukharnikov L.O."/>
            <person name="Wuichet K."/>
            <person name="Hurst G.B."/>
            <person name="McDonald W.H."/>
            <person name="Robertson J.S."/>
            <person name="Barbe V."/>
            <person name="Calteau A."/>
            <person name="Rouy Z."/>
            <person name="Mangenot S."/>
            <person name="Prigent-Combaret C."/>
            <person name="Normand P."/>
            <person name="Boyer M."/>
            <person name="Siguier P."/>
            <person name="Dessaux Y."/>
            <person name="Elmerich C."/>
            <person name="Condemine G."/>
            <person name="Krishnen G."/>
            <person name="Kennedy I."/>
            <person name="Paterson A.H."/>
            <person name="Gonzalez V."/>
            <person name="Mavingui P."/>
            <person name="Zhulin I.B."/>
        </authorList>
    </citation>
    <scope>NUCLEOTIDE SEQUENCE [LARGE SCALE GENOMIC DNA]</scope>
    <source>
        <strain evidence="1 2">Sp245</strain>
    </source>
</reference>
<evidence type="ECO:0000313" key="2">
    <source>
        <dbReference type="Proteomes" id="UP000007319"/>
    </source>
</evidence>
<gene>
    <name evidence="1" type="ORF">AZOBR_80003</name>
</gene>
<dbReference type="Proteomes" id="UP000007319">
    <property type="component" value="Chromosome"/>
</dbReference>
<proteinExistence type="predicted"/>
<dbReference type="AlphaFoldDB" id="A0A9P1NLL2"/>
<protein>
    <submittedName>
        <fullName evidence="1">Uncharacterized protein</fullName>
    </submittedName>
</protein>